<dbReference type="InterPro" id="IPR001849">
    <property type="entry name" value="PH_domain"/>
</dbReference>
<dbReference type="OrthoDB" id="207340at2759"/>
<evidence type="ECO:0000313" key="3">
    <source>
        <dbReference type="EMBL" id="EWM20923.1"/>
    </source>
</evidence>
<reference evidence="3 4" key="1">
    <citation type="journal article" date="2014" name="Mol. Plant">
        <title>Chromosome Scale Genome Assembly and Transcriptome Profiling of Nannochloropsis gaditana in Nitrogen Depletion.</title>
        <authorList>
            <person name="Corteggiani Carpinelli E."/>
            <person name="Telatin A."/>
            <person name="Vitulo N."/>
            <person name="Forcato C."/>
            <person name="D'Angelo M."/>
            <person name="Schiavon R."/>
            <person name="Vezzi A."/>
            <person name="Giacometti G.M."/>
            <person name="Morosinotto T."/>
            <person name="Valle G."/>
        </authorList>
    </citation>
    <scope>NUCLEOTIDE SEQUENCE [LARGE SCALE GENOMIC DNA]</scope>
    <source>
        <strain evidence="3 4">B-31</strain>
    </source>
</reference>
<dbReference type="Pfam" id="PF00169">
    <property type="entry name" value="PH"/>
    <property type="match status" value="1"/>
</dbReference>
<keyword evidence="4" id="KW-1185">Reference proteome</keyword>
<sequence length="692" mass="77471">MATSLQGFPSEQATAHTLHTKTIRLPGLHRLLLRVQIADLPPSRRALWKDTHHQMRDVVALAGTTAKTIIRTLIESEIPAVSDRDIARFALVMVYPTREVDGSLTHLMRTLNPHERPIKLVNSMLVEMEEMSKGTRKEGVRAIGMADSTGGCPDSSDEGAPGGGREANYETQYGPQIGRDKGEGLIRVMSPRTAFTREQLLDEHLLSWVLKDTEGPPLDFPGYLSGPEASDDETSPTCPAASWFSDQAGWSKPGLSGYLLKRSSRDPCLWRRRWCVLGEDKFWYMKAKHRRSMRGKAAFIALMGMQVLDLECGEGESRELQRVAPLGVEVQTADRVFVFRALSREQQAEWVQAMRRGVRLATENEWLAMAELVVGEEEKARERRIEGVVERAWAACTERGRDNWKFEEGVTKGKECNASLNVEMGVAGAEERHPETRHVPSARLSVERESRGMVKSRARELLRAKGSNLLGKGGINAEGKVERDRREKDGRRMELSELLGFAIAVQEYREVCRLGDGPVLASSLKMWAKAQAVYDAFLRRWVRLLHDLERERGATGGLLKEEGRDGSVLPEWAGAIYIERQLLEYAACERRQRGGASLSRGAARQGKKDDKRAGTAKTKLRALPRLLNKHGDSFAADPINTAPSVSLECEEAELGRSLPPPPKELFDETLQELERSAQLIIERDSNKRNEEE</sequence>
<dbReference type="SMART" id="SM00233">
    <property type="entry name" value="PH"/>
    <property type="match status" value="1"/>
</dbReference>
<evidence type="ECO:0000259" key="2">
    <source>
        <dbReference type="PROSITE" id="PS50003"/>
    </source>
</evidence>
<gene>
    <name evidence="3" type="ORF">Naga_100061g22</name>
</gene>
<protein>
    <submittedName>
        <fullName evidence="3">Rho gtpase activating protein 2</fullName>
    </submittedName>
</protein>
<feature type="region of interest" description="Disordered" evidence="1">
    <location>
        <begin position="145"/>
        <end position="182"/>
    </location>
</feature>
<dbReference type="AlphaFoldDB" id="W7TBM5"/>
<dbReference type="PROSITE" id="PS50003">
    <property type="entry name" value="PH_DOMAIN"/>
    <property type="match status" value="1"/>
</dbReference>
<dbReference type="EMBL" id="AZIL01002741">
    <property type="protein sequence ID" value="EWM20923.1"/>
    <property type="molecule type" value="Genomic_DNA"/>
</dbReference>
<comment type="caution">
    <text evidence="3">The sequence shown here is derived from an EMBL/GenBank/DDBJ whole genome shotgun (WGS) entry which is preliminary data.</text>
</comment>
<feature type="region of interest" description="Disordered" evidence="1">
    <location>
        <begin position="596"/>
        <end position="620"/>
    </location>
</feature>
<feature type="domain" description="PH" evidence="2">
    <location>
        <begin position="252"/>
        <end position="359"/>
    </location>
</feature>
<name>W7TBM5_9STRA</name>
<dbReference type="Gene3D" id="2.30.29.30">
    <property type="entry name" value="Pleckstrin-homology domain (PH domain)/Phosphotyrosine-binding domain (PTB)"/>
    <property type="match status" value="1"/>
</dbReference>
<dbReference type="SUPFAM" id="SSF50729">
    <property type="entry name" value="PH domain-like"/>
    <property type="match status" value="1"/>
</dbReference>
<dbReference type="Proteomes" id="UP000019335">
    <property type="component" value="Unassembled WGS sequence"/>
</dbReference>
<organism evidence="3 4">
    <name type="scientific">Nannochloropsis gaditana</name>
    <dbReference type="NCBI Taxonomy" id="72520"/>
    <lineage>
        <taxon>Eukaryota</taxon>
        <taxon>Sar</taxon>
        <taxon>Stramenopiles</taxon>
        <taxon>Ochrophyta</taxon>
        <taxon>Eustigmatophyceae</taxon>
        <taxon>Eustigmatales</taxon>
        <taxon>Monodopsidaceae</taxon>
        <taxon>Nannochloropsis</taxon>
    </lineage>
</organism>
<proteinExistence type="predicted"/>
<dbReference type="InterPro" id="IPR011993">
    <property type="entry name" value="PH-like_dom_sf"/>
</dbReference>
<evidence type="ECO:0000256" key="1">
    <source>
        <dbReference type="SAM" id="MobiDB-lite"/>
    </source>
</evidence>
<evidence type="ECO:0000313" key="4">
    <source>
        <dbReference type="Proteomes" id="UP000019335"/>
    </source>
</evidence>
<dbReference type="CDD" id="cd00821">
    <property type="entry name" value="PH"/>
    <property type="match status" value="1"/>
</dbReference>
<accession>W7TBM5</accession>